<name>K1PVU6_MAGGI</name>
<dbReference type="PANTHER" id="PTHR11215:SF1">
    <property type="entry name" value="MYG1 EXONUCLEASE"/>
    <property type="match status" value="1"/>
</dbReference>
<proteinExistence type="inferred from homology"/>
<dbReference type="AlphaFoldDB" id="K1PVU6"/>
<dbReference type="Pfam" id="PF03690">
    <property type="entry name" value="MYG1_exonuc"/>
    <property type="match status" value="1"/>
</dbReference>
<dbReference type="GO" id="GO:0005634">
    <property type="term" value="C:nucleus"/>
    <property type="evidence" value="ECO:0007669"/>
    <property type="project" value="TreeGrafter"/>
</dbReference>
<gene>
    <name evidence="2" type="ORF">CGI_10000733</name>
</gene>
<reference evidence="2" key="1">
    <citation type="journal article" date="2012" name="Nature">
        <title>The oyster genome reveals stress adaptation and complexity of shell formation.</title>
        <authorList>
            <person name="Zhang G."/>
            <person name="Fang X."/>
            <person name="Guo X."/>
            <person name="Li L."/>
            <person name="Luo R."/>
            <person name="Xu F."/>
            <person name="Yang P."/>
            <person name="Zhang L."/>
            <person name="Wang X."/>
            <person name="Qi H."/>
            <person name="Xiong Z."/>
            <person name="Que H."/>
            <person name="Xie Y."/>
            <person name="Holland P.W."/>
            <person name="Paps J."/>
            <person name="Zhu Y."/>
            <person name="Wu F."/>
            <person name="Chen Y."/>
            <person name="Wang J."/>
            <person name="Peng C."/>
            <person name="Meng J."/>
            <person name="Yang L."/>
            <person name="Liu J."/>
            <person name="Wen B."/>
            <person name="Zhang N."/>
            <person name="Huang Z."/>
            <person name="Zhu Q."/>
            <person name="Feng Y."/>
            <person name="Mount A."/>
            <person name="Hedgecock D."/>
            <person name="Xu Z."/>
            <person name="Liu Y."/>
            <person name="Domazet-Loso T."/>
            <person name="Du Y."/>
            <person name="Sun X."/>
            <person name="Zhang S."/>
            <person name="Liu B."/>
            <person name="Cheng P."/>
            <person name="Jiang X."/>
            <person name="Li J."/>
            <person name="Fan D."/>
            <person name="Wang W."/>
            <person name="Fu W."/>
            <person name="Wang T."/>
            <person name="Wang B."/>
            <person name="Zhang J."/>
            <person name="Peng Z."/>
            <person name="Li Y."/>
            <person name="Li N."/>
            <person name="Wang J."/>
            <person name="Chen M."/>
            <person name="He Y."/>
            <person name="Tan F."/>
            <person name="Song X."/>
            <person name="Zheng Q."/>
            <person name="Huang R."/>
            <person name="Yang H."/>
            <person name="Du X."/>
            <person name="Chen L."/>
            <person name="Yang M."/>
            <person name="Gaffney P.M."/>
            <person name="Wang S."/>
            <person name="Luo L."/>
            <person name="She Z."/>
            <person name="Ming Y."/>
            <person name="Huang W."/>
            <person name="Zhang S."/>
            <person name="Huang B."/>
            <person name="Zhang Y."/>
            <person name="Qu T."/>
            <person name="Ni P."/>
            <person name="Miao G."/>
            <person name="Wang J."/>
            <person name="Wang Q."/>
            <person name="Steinberg C.E."/>
            <person name="Wang H."/>
            <person name="Li N."/>
            <person name="Qian L."/>
            <person name="Zhang G."/>
            <person name="Li Y."/>
            <person name="Yang H."/>
            <person name="Liu X."/>
            <person name="Wang J."/>
            <person name="Yin Y."/>
            <person name="Wang J."/>
        </authorList>
    </citation>
    <scope>NUCLEOTIDE SEQUENCE [LARGE SCALE GENOMIC DNA]</scope>
    <source>
        <strain evidence="2">05x7-T-G4-1.051#20</strain>
    </source>
</reference>
<evidence type="ECO:0000313" key="2">
    <source>
        <dbReference type="EMBL" id="EKC23059.1"/>
    </source>
</evidence>
<dbReference type="InterPro" id="IPR003226">
    <property type="entry name" value="MYG1_exonuclease"/>
</dbReference>
<evidence type="ECO:0000256" key="1">
    <source>
        <dbReference type="ARBA" id="ARBA00010105"/>
    </source>
</evidence>
<sequence>MKMVGAEFLDKVLYYKKSWLPARELVEEAVKGRTEVDPSGEIVVFKTGGCPWKDHLFNLEAELDINPPIKYVLYTDQANKWRIQCVPESLVSFSNSIMPLSKNGSPPNFSNFSLSFCEGKFHK</sequence>
<protein>
    <submittedName>
        <fullName evidence="2">UPF0160 protein MYG1, mitochondrial</fullName>
    </submittedName>
</protein>
<dbReference type="InParanoid" id="K1PVU6"/>
<dbReference type="HOGENOM" id="CLU_2017415_0_0_1"/>
<organism evidence="2">
    <name type="scientific">Magallana gigas</name>
    <name type="common">Pacific oyster</name>
    <name type="synonym">Crassostrea gigas</name>
    <dbReference type="NCBI Taxonomy" id="29159"/>
    <lineage>
        <taxon>Eukaryota</taxon>
        <taxon>Metazoa</taxon>
        <taxon>Spiralia</taxon>
        <taxon>Lophotrochozoa</taxon>
        <taxon>Mollusca</taxon>
        <taxon>Bivalvia</taxon>
        <taxon>Autobranchia</taxon>
        <taxon>Pteriomorphia</taxon>
        <taxon>Ostreida</taxon>
        <taxon>Ostreoidea</taxon>
        <taxon>Ostreidae</taxon>
        <taxon>Magallana</taxon>
    </lineage>
</organism>
<dbReference type="EMBL" id="JH817143">
    <property type="protein sequence ID" value="EKC23059.1"/>
    <property type="molecule type" value="Genomic_DNA"/>
</dbReference>
<comment type="similarity">
    <text evidence="1">Belongs to the MYG1 family.</text>
</comment>
<dbReference type="GO" id="GO:0005737">
    <property type="term" value="C:cytoplasm"/>
    <property type="evidence" value="ECO:0007669"/>
    <property type="project" value="TreeGrafter"/>
</dbReference>
<dbReference type="PANTHER" id="PTHR11215">
    <property type="entry name" value="METAL DEPENDENT HYDROLASE - RELATED"/>
    <property type="match status" value="1"/>
</dbReference>
<accession>K1PVU6</accession>